<reference evidence="3 4" key="1">
    <citation type="submission" date="2015-07" db="EMBL/GenBank/DDBJ databases">
        <title>Comparative genomics of the Sigatoka disease complex on banana suggests a link between parallel evolutionary changes in Pseudocercospora fijiensis and Pseudocercospora eumusae and increased virulence on the banana host.</title>
        <authorList>
            <person name="Chang T.-C."/>
            <person name="Salvucci A."/>
            <person name="Crous P.W."/>
            <person name="Stergiopoulos I."/>
        </authorList>
    </citation>
    <scope>NUCLEOTIDE SEQUENCE [LARGE SCALE GENOMIC DNA]</scope>
    <source>
        <strain evidence="3 4">CBS 116634</strain>
    </source>
</reference>
<dbReference type="Proteomes" id="UP000073492">
    <property type="component" value="Unassembled WGS sequence"/>
</dbReference>
<organism evidence="3 4">
    <name type="scientific">Pseudocercospora musae</name>
    <dbReference type="NCBI Taxonomy" id="113226"/>
    <lineage>
        <taxon>Eukaryota</taxon>
        <taxon>Fungi</taxon>
        <taxon>Dikarya</taxon>
        <taxon>Ascomycota</taxon>
        <taxon>Pezizomycotina</taxon>
        <taxon>Dothideomycetes</taxon>
        <taxon>Dothideomycetidae</taxon>
        <taxon>Mycosphaerellales</taxon>
        <taxon>Mycosphaerellaceae</taxon>
        <taxon>Pseudocercospora</taxon>
    </lineage>
</organism>
<keyword evidence="2" id="KW-1133">Transmembrane helix</keyword>
<feature type="transmembrane region" description="Helical" evidence="2">
    <location>
        <begin position="42"/>
        <end position="65"/>
    </location>
</feature>
<dbReference type="OrthoDB" id="5322539at2759"/>
<keyword evidence="2" id="KW-0812">Transmembrane</keyword>
<sequence>MHRYSAPRRTNCLSDLYVRAVVPCIRCTVLERLIFGSRRQQFNIVVGNAFSFLVRLLLSIATSAAYVQLFWRFARYAKNPTIDELDWADALVANFFKLFYVRKWGTRFGWLTLSAVVLWCIPVATIFPPTTLVVDNVQKNSSLFLETSNLDFATFAYAAALQPGGTMDDGNVWQYSGMSQPIQNLAFAVVASGTGTRPNAYPTSPTKAANATWELRDLYAPALQCAEVGGIKRDAIWMNIWNSYNWTSSGAPVFFSWVPWSDHDAVNAGFNVTTGTANIQDRDLPFFINATGLKGPSESSVSTDGPISFFVAVIPGANNLTISSGGAGDGIVTVTPEGPPKPDLTPVVIQGYCPFQALTEFNQSMKLNCTNSDMNYAPTSIFHRASLYRCDMKNTSKTVIFDYSDTIAPVRQLETKAMDGAQVNGSQWFVAPAETIIYESSSELLAHGYCVPFIADPLPIISFKDHTPEPLRNSCLFDAQSLRTLSYQSIMAAFHQTFRGNVSKGVTGSRIVDTVLMETDELNWFRETVANRGYSEGYELSRLYAKMPQAVNYTGTAARSINADQGPLTTAITAAFDRMILSLLAEPYFQPNYSSPFSPSRLTNVTTQEYETIYVYDALTLWISYGLAILFTTMVVAAGWIAIFLNGCSYSDNFSTFVRVGRMAAMSKEVKTEDSSGCDPLPEYLERTRIDIGGVVNIGDGQQRHKIPQKEAPSETEHLVTDSQSASDWADQAQNAVLRSGTSPHAGRRTINVASQGQHGVKPTHAIPRKAVAQQT</sequence>
<keyword evidence="4" id="KW-1185">Reference proteome</keyword>
<evidence type="ECO:0000313" key="3">
    <source>
        <dbReference type="EMBL" id="KXT09874.1"/>
    </source>
</evidence>
<protein>
    <submittedName>
        <fullName evidence="3">Uncharacterized protein</fullName>
    </submittedName>
</protein>
<feature type="transmembrane region" description="Helical" evidence="2">
    <location>
        <begin position="622"/>
        <end position="645"/>
    </location>
</feature>
<dbReference type="STRING" id="113226.A0A139I5B1"/>
<proteinExistence type="predicted"/>
<gene>
    <name evidence="3" type="ORF">AC579_6741</name>
</gene>
<dbReference type="EMBL" id="LFZO01000301">
    <property type="protein sequence ID" value="KXT09874.1"/>
    <property type="molecule type" value="Genomic_DNA"/>
</dbReference>
<dbReference type="PANTHER" id="PTHR35041:SF6">
    <property type="entry name" value="FORMYLMETHIONINE DEFORMYLASE-LIKE PROTEIN-RELATED"/>
    <property type="match status" value="1"/>
</dbReference>
<dbReference type="PANTHER" id="PTHR35041">
    <property type="entry name" value="MEDIATOR OF RNA POLYMERASE II TRANSCRIPTION SUBUNIT 1"/>
    <property type="match status" value="1"/>
</dbReference>
<evidence type="ECO:0000256" key="2">
    <source>
        <dbReference type="SAM" id="Phobius"/>
    </source>
</evidence>
<evidence type="ECO:0000256" key="1">
    <source>
        <dbReference type="SAM" id="MobiDB-lite"/>
    </source>
</evidence>
<name>A0A139I5B1_9PEZI</name>
<comment type="caution">
    <text evidence="3">The sequence shown here is derived from an EMBL/GenBank/DDBJ whole genome shotgun (WGS) entry which is preliminary data.</text>
</comment>
<accession>A0A139I5B1</accession>
<evidence type="ECO:0000313" key="4">
    <source>
        <dbReference type="Proteomes" id="UP000073492"/>
    </source>
</evidence>
<feature type="region of interest" description="Disordered" evidence="1">
    <location>
        <begin position="755"/>
        <end position="776"/>
    </location>
</feature>
<keyword evidence="2" id="KW-0472">Membrane</keyword>
<dbReference type="AlphaFoldDB" id="A0A139I5B1"/>